<proteinExistence type="predicted"/>
<dbReference type="EMBL" id="BKCP01011959">
    <property type="protein sequence ID" value="GER55628.1"/>
    <property type="molecule type" value="Genomic_DNA"/>
</dbReference>
<feature type="region of interest" description="Disordered" evidence="1">
    <location>
        <begin position="620"/>
        <end position="675"/>
    </location>
</feature>
<dbReference type="InterPro" id="IPR013083">
    <property type="entry name" value="Znf_RING/FYVE/PHD"/>
</dbReference>
<feature type="compositionally biased region" description="Low complexity" evidence="1">
    <location>
        <begin position="452"/>
        <end position="472"/>
    </location>
</feature>
<dbReference type="GO" id="GO:0003682">
    <property type="term" value="F:chromatin binding"/>
    <property type="evidence" value="ECO:0007669"/>
    <property type="project" value="TreeGrafter"/>
</dbReference>
<sequence>MIAVGFSGEWAQSSVPLPIPYAVNYLEIQIRESDKSPKSHDVCGFSRPPDADLDCFIGDMDPGEIVVTSIKPGLKREYNMMMKAQGELIRSSREGGRVTRSLSASGSRRANTRSGGMINRKVKGSVPKKMKKDKKGSEEEPEVPEKDGAQVESTIECESRNLEPEFIIVDGTLTQELQPNSREEEDVRMLENGENLDIVEVPMGDVVQAQSNLGNDSRSLEAELVAVESSEAEKKVGADYKEAVDPQVLGIELPSSQGGVSDIDFTHEGEKTNEGVSDLGCEIIGEATSRTEEKPLRRHTRDLKQQQEESFLEAPTRESKSAATLTDSRCKREMKMSKKVELRKVPLRLKDLLETGLLEGLSVRYINGSKRRRHPDTELQGVIRAAGILCKCSECKGKEMGLEQIFHVFLFMFPGLIPESGAGRQMLLCDSCVLPKDSDPGHIQSSEVTPRSPFVGSSPPVVSVCQPEVPESARLSSHKQPQSQSKRQGKLTRKDLKMHKSVLMEDLLPDGTTLSYVMHGKFCFSLFREGLKVIRKMVLSSAHVAIDWYGDVVMCEKEYHISCLKEQGIADLDELPEGEWFCSERCSTIHVALQNFIGAGEQSLPEDLLNILRGKIETQNPSQDIDTKGLSQDIDAKDPSQDIDAKDPSQDIDAKGPSQDIEAKGPSQDIDAKGPSQDVDIRWRLLNGKKASEDTRVWLSGAVSIFHDRFDPIADSSTGRLDLIPHMVYGRAFKDQDFCGMYCAMLMVGSVVVSAGIVRIFGEEIAELPLVATKSEYQGKGYFQSLYFCLERLLASLGVKGLVLAAADEAESLWTNRFGFAKLGEEEVVIIGRVPEEVSNDDIPGHIRSSQGDHECVKTVAFFLFFWVHVQKLKGVFASSVGNLKLHSLLLDFCPYS</sequence>
<dbReference type="AlphaFoldDB" id="A0A5A7RDY3"/>
<dbReference type="GO" id="GO:0005634">
    <property type="term" value="C:nucleus"/>
    <property type="evidence" value="ECO:0007669"/>
    <property type="project" value="TreeGrafter"/>
</dbReference>
<dbReference type="OrthoDB" id="1903104at2759"/>
<feature type="region of interest" description="Disordered" evidence="1">
    <location>
        <begin position="440"/>
        <end position="492"/>
    </location>
</feature>
<dbReference type="Gene3D" id="3.40.630.30">
    <property type="match status" value="1"/>
</dbReference>
<feature type="region of interest" description="Disordered" evidence="1">
    <location>
        <begin position="288"/>
        <end position="328"/>
    </location>
</feature>
<dbReference type="GO" id="GO:0000977">
    <property type="term" value="F:RNA polymerase II transcription regulatory region sequence-specific DNA binding"/>
    <property type="evidence" value="ECO:0007669"/>
    <property type="project" value="TreeGrafter"/>
</dbReference>
<dbReference type="GO" id="GO:0045944">
    <property type="term" value="P:positive regulation of transcription by RNA polymerase II"/>
    <property type="evidence" value="ECO:0007669"/>
    <property type="project" value="TreeGrafter"/>
</dbReference>
<dbReference type="PANTHER" id="PTHR47025:SF2">
    <property type="entry name" value="AUTOIMMUNE REGULATOR"/>
    <property type="match status" value="1"/>
</dbReference>
<keyword evidence="4" id="KW-1185">Reference proteome</keyword>
<dbReference type="InterPro" id="IPR016181">
    <property type="entry name" value="Acyl_CoA_acyltransferase"/>
</dbReference>
<feature type="compositionally biased region" description="Polar residues" evidence="1">
    <location>
        <begin position="100"/>
        <end position="114"/>
    </location>
</feature>
<evidence type="ECO:0000256" key="1">
    <source>
        <dbReference type="SAM" id="MobiDB-lite"/>
    </source>
</evidence>
<keyword evidence="3" id="KW-0012">Acyltransferase</keyword>
<accession>A0A5A7RDY3</accession>
<keyword evidence="3" id="KW-0808">Transferase</keyword>
<dbReference type="Proteomes" id="UP000325081">
    <property type="component" value="Unassembled WGS sequence"/>
</dbReference>
<organism evidence="3 4">
    <name type="scientific">Striga asiatica</name>
    <name type="common">Asiatic witchweed</name>
    <name type="synonym">Buchnera asiatica</name>
    <dbReference type="NCBI Taxonomy" id="4170"/>
    <lineage>
        <taxon>Eukaryota</taxon>
        <taxon>Viridiplantae</taxon>
        <taxon>Streptophyta</taxon>
        <taxon>Embryophyta</taxon>
        <taxon>Tracheophyta</taxon>
        <taxon>Spermatophyta</taxon>
        <taxon>Magnoliopsida</taxon>
        <taxon>eudicotyledons</taxon>
        <taxon>Gunneridae</taxon>
        <taxon>Pentapetalae</taxon>
        <taxon>asterids</taxon>
        <taxon>lamiids</taxon>
        <taxon>Lamiales</taxon>
        <taxon>Orobanchaceae</taxon>
        <taxon>Buchnereae</taxon>
        <taxon>Striga</taxon>
    </lineage>
</organism>
<dbReference type="GO" id="GO:0016746">
    <property type="term" value="F:acyltransferase activity"/>
    <property type="evidence" value="ECO:0007669"/>
    <property type="project" value="UniProtKB-KW"/>
</dbReference>
<protein>
    <submittedName>
        <fullName evidence="3">Acyl-CoA N-acyltransferase</fullName>
    </submittedName>
</protein>
<dbReference type="Pfam" id="PF23209">
    <property type="entry name" value="IDM1_C"/>
    <property type="match status" value="1"/>
</dbReference>
<reference evidence="4" key="1">
    <citation type="journal article" date="2019" name="Curr. Biol.">
        <title>Genome Sequence of Striga asiatica Provides Insight into the Evolution of Plant Parasitism.</title>
        <authorList>
            <person name="Yoshida S."/>
            <person name="Kim S."/>
            <person name="Wafula E.K."/>
            <person name="Tanskanen J."/>
            <person name="Kim Y.M."/>
            <person name="Honaas L."/>
            <person name="Yang Z."/>
            <person name="Spallek T."/>
            <person name="Conn C.E."/>
            <person name="Ichihashi Y."/>
            <person name="Cheong K."/>
            <person name="Cui S."/>
            <person name="Der J.P."/>
            <person name="Gundlach H."/>
            <person name="Jiao Y."/>
            <person name="Hori C."/>
            <person name="Ishida J.K."/>
            <person name="Kasahara H."/>
            <person name="Kiba T."/>
            <person name="Kim M.S."/>
            <person name="Koo N."/>
            <person name="Laohavisit A."/>
            <person name="Lee Y.H."/>
            <person name="Lumba S."/>
            <person name="McCourt P."/>
            <person name="Mortimer J.C."/>
            <person name="Mutuku J.M."/>
            <person name="Nomura T."/>
            <person name="Sasaki-Sekimoto Y."/>
            <person name="Seto Y."/>
            <person name="Wang Y."/>
            <person name="Wakatake T."/>
            <person name="Sakakibara H."/>
            <person name="Demura T."/>
            <person name="Yamaguchi S."/>
            <person name="Yoneyama K."/>
            <person name="Manabe R.I."/>
            <person name="Nelson D.C."/>
            <person name="Schulman A.H."/>
            <person name="Timko M.P."/>
            <person name="dePamphilis C.W."/>
            <person name="Choi D."/>
            <person name="Shirasu K."/>
        </authorList>
    </citation>
    <scope>NUCLEOTIDE SEQUENCE [LARGE SCALE GENOMIC DNA]</scope>
    <source>
        <strain evidence="4">cv. UVA1</strain>
    </source>
</reference>
<feature type="compositionally biased region" description="Basic and acidic residues" evidence="1">
    <location>
        <begin position="135"/>
        <end position="149"/>
    </location>
</feature>
<evidence type="ECO:0000313" key="4">
    <source>
        <dbReference type="Proteomes" id="UP000325081"/>
    </source>
</evidence>
<gene>
    <name evidence="3" type="ORF">STAS_33297</name>
</gene>
<dbReference type="GO" id="GO:0042393">
    <property type="term" value="F:histone binding"/>
    <property type="evidence" value="ECO:0007669"/>
    <property type="project" value="TreeGrafter"/>
</dbReference>
<comment type="caution">
    <text evidence="3">The sequence shown here is derived from an EMBL/GenBank/DDBJ whole genome shotgun (WGS) entry which is preliminary data.</text>
</comment>
<feature type="region of interest" description="Disordered" evidence="1">
    <location>
        <begin position="89"/>
        <end position="154"/>
    </location>
</feature>
<feature type="domain" description="Increased DNA methylation 1 C-terminal" evidence="2">
    <location>
        <begin position="710"/>
        <end position="827"/>
    </location>
</feature>
<dbReference type="PANTHER" id="PTHR47025">
    <property type="entry name" value="AUTOIMMUNE REGULATOR"/>
    <property type="match status" value="1"/>
</dbReference>
<feature type="compositionally biased region" description="Basic residues" evidence="1">
    <location>
        <begin position="120"/>
        <end position="134"/>
    </location>
</feature>
<name>A0A5A7RDY3_STRAF</name>
<dbReference type="Gene3D" id="3.30.40.10">
    <property type="entry name" value="Zinc/RING finger domain, C3HC4 (zinc finger)"/>
    <property type="match status" value="1"/>
</dbReference>
<feature type="compositionally biased region" description="Basic and acidic residues" evidence="1">
    <location>
        <begin position="634"/>
        <end position="654"/>
    </location>
</feature>
<dbReference type="SUPFAM" id="SSF55729">
    <property type="entry name" value="Acyl-CoA N-acyltransferases (Nat)"/>
    <property type="match status" value="1"/>
</dbReference>
<evidence type="ECO:0000313" key="3">
    <source>
        <dbReference type="EMBL" id="GER55628.1"/>
    </source>
</evidence>
<feature type="compositionally biased region" description="Polar residues" evidence="1">
    <location>
        <begin position="474"/>
        <end position="486"/>
    </location>
</feature>
<evidence type="ECO:0000259" key="2">
    <source>
        <dbReference type="Pfam" id="PF23209"/>
    </source>
</evidence>
<dbReference type="InterPro" id="IPR056511">
    <property type="entry name" value="IDM1_C"/>
</dbReference>